<feature type="signal peptide" evidence="2">
    <location>
        <begin position="1"/>
        <end position="19"/>
    </location>
</feature>
<name>A0ABD1JZJ7_9TELE</name>
<sequence>MLRILLIPLFQAFVTVKSGSHSLWALSTFIMGDTPFPDFSAVVMLDDIQLFYYDANLGKTIYGEYRSEHVREEQEDARNIFGEQHHDMKEKVLLSSQKLNSTHETASLCLTTRSLGGELLPNGDGTYQMRKSLEVSADELQQHHYTCTAEHLSQDNKLDFGLGK</sequence>
<dbReference type="PANTHER" id="PTHR16675:SF191">
    <property type="entry name" value="CLASS I HISTOCOMPATIBILITY ANTIGEN, F10 ALPHA CHAIN-LIKE-RELATED"/>
    <property type="match status" value="1"/>
</dbReference>
<dbReference type="InterPro" id="IPR036179">
    <property type="entry name" value="Ig-like_dom_sf"/>
</dbReference>
<comment type="caution">
    <text evidence="3">The sequence shown here is derived from an EMBL/GenBank/DDBJ whole genome shotgun (WGS) entry which is preliminary data.</text>
</comment>
<protein>
    <recommendedName>
        <fullName evidence="5">MHC class I-like antigen recognition-like domain-containing protein</fullName>
    </recommendedName>
</protein>
<dbReference type="InterPro" id="IPR050208">
    <property type="entry name" value="MHC_class-I_related"/>
</dbReference>
<gene>
    <name evidence="3" type="ORF">ACEWY4_012112</name>
</gene>
<evidence type="ECO:0000256" key="2">
    <source>
        <dbReference type="SAM" id="SignalP"/>
    </source>
</evidence>
<evidence type="ECO:0000313" key="4">
    <source>
        <dbReference type="Proteomes" id="UP001591681"/>
    </source>
</evidence>
<reference evidence="3 4" key="1">
    <citation type="submission" date="2024-09" db="EMBL/GenBank/DDBJ databases">
        <title>A chromosome-level genome assembly of Gray's grenadier anchovy, Coilia grayii.</title>
        <authorList>
            <person name="Fu Z."/>
        </authorList>
    </citation>
    <scope>NUCLEOTIDE SEQUENCE [LARGE SCALE GENOMIC DNA]</scope>
    <source>
        <strain evidence="3">G4</strain>
        <tissue evidence="3">Muscle</tissue>
    </source>
</reference>
<dbReference type="PANTHER" id="PTHR16675">
    <property type="entry name" value="MHC CLASS I-RELATED"/>
    <property type="match status" value="1"/>
</dbReference>
<dbReference type="SUPFAM" id="SSF54452">
    <property type="entry name" value="MHC antigen-recognition domain"/>
    <property type="match status" value="1"/>
</dbReference>
<feature type="chain" id="PRO_5044837602" description="MHC class I-like antigen recognition-like domain-containing protein" evidence="2">
    <location>
        <begin position="20"/>
        <end position="164"/>
    </location>
</feature>
<accession>A0ABD1JZJ7</accession>
<evidence type="ECO:0008006" key="5">
    <source>
        <dbReference type="Google" id="ProtNLM"/>
    </source>
</evidence>
<organism evidence="3 4">
    <name type="scientific">Coilia grayii</name>
    <name type="common">Gray's grenadier anchovy</name>
    <dbReference type="NCBI Taxonomy" id="363190"/>
    <lineage>
        <taxon>Eukaryota</taxon>
        <taxon>Metazoa</taxon>
        <taxon>Chordata</taxon>
        <taxon>Craniata</taxon>
        <taxon>Vertebrata</taxon>
        <taxon>Euteleostomi</taxon>
        <taxon>Actinopterygii</taxon>
        <taxon>Neopterygii</taxon>
        <taxon>Teleostei</taxon>
        <taxon>Clupei</taxon>
        <taxon>Clupeiformes</taxon>
        <taxon>Clupeoidei</taxon>
        <taxon>Engraulidae</taxon>
        <taxon>Coilinae</taxon>
        <taxon>Coilia</taxon>
    </lineage>
</organism>
<dbReference type="InterPro" id="IPR011162">
    <property type="entry name" value="MHC_I/II-like_Ag-recog"/>
</dbReference>
<proteinExistence type="predicted"/>
<dbReference type="InterPro" id="IPR037055">
    <property type="entry name" value="MHC_I-like_Ag-recog_sf"/>
</dbReference>
<keyword evidence="4" id="KW-1185">Reference proteome</keyword>
<dbReference type="AlphaFoldDB" id="A0ABD1JZJ7"/>
<dbReference type="EMBL" id="JBHFQA010000010">
    <property type="protein sequence ID" value="KAL2092314.1"/>
    <property type="molecule type" value="Genomic_DNA"/>
</dbReference>
<dbReference type="Gene3D" id="3.30.500.10">
    <property type="entry name" value="MHC class I-like antigen recognition-like"/>
    <property type="match status" value="1"/>
</dbReference>
<evidence type="ECO:0000256" key="1">
    <source>
        <dbReference type="ARBA" id="ARBA00023180"/>
    </source>
</evidence>
<keyword evidence="2" id="KW-0732">Signal</keyword>
<keyword evidence="1" id="KW-0325">Glycoprotein</keyword>
<dbReference type="Proteomes" id="UP001591681">
    <property type="component" value="Unassembled WGS sequence"/>
</dbReference>
<evidence type="ECO:0000313" key="3">
    <source>
        <dbReference type="EMBL" id="KAL2092314.1"/>
    </source>
</evidence>
<dbReference type="SUPFAM" id="SSF48726">
    <property type="entry name" value="Immunoglobulin"/>
    <property type="match status" value="1"/>
</dbReference>